<organism evidence="1 2">
    <name type="scientific">Streptomyces dioscori</name>
    <dbReference type="NCBI Taxonomy" id="2109333"/>
    <lineage>
        <taxon>Bacteria</taxon>
        <taxon>Bacillati</taxon>
        <taxon>Actinomycetota</taxon>
        <taxon>Actinomycetes</taxon>
        <taxon>Kitasatosporales</taxon>
        <taxon>Streptomycetaceae</taxon>
        <taxon>Streptomyces</taxon>
        <taxon>Streptomyces aurantiacus group</taxon>
    </lineage>
</organism>
<protein>
    <recommendedName>
        <fullName evidence="3">Tetratricopeptide repeat protein</fullName>
    </recommendedName>
</protein>
<dbReference type="AlphaFoldDB" id="A0A2P8QCN8"/>
<dbReference type="Proteomes" id="UP000240429">
    <property type="component" value="Unassembled WGS sequence"/>
</dbReference>
<dbReference type="EMBL" id="PYBJ01000003">
    <property type="protein sequence ID" value="PSM43994.1"/>
    <property type="molecule type" value="Genomic_DNA"/>
</dbReference>
<gene>
    <name evidence="1" type="ORF">C6Y14_06355</name>
</gene>
<evidence type="ECO:0000313" key="2">
    <source>
        <dbReference type="Proteomes" id="UP000240429"/>
    </source>
</evidence>
<keyword evidence="2" id="KW-1185">Reference proteome</keyword>
<name>A0A2P8QCN8_9ACTN</name>
<accession>A0A2P8QCN8</accession>
<proteinExistence type="predicted"/>
<evidence type="ECO:0000313" key="1">
    <source>
        <dbReference type="EMBL" id="PSM43994.1"/>
    </source>
</evidence>
<reference evidence="1 2" key="1">
    <citation type="submission" date="2018-03" db="EMBL/GenBank/DDBJ databases">
        <title>Streptomyces dioscori sp. nov., a novel endophytic actinobacterium isolated from bulbil of Dioscorea bulbifera L.</title>
        <authorList>
            <person name="Zhikuan W."/>
        </authorList>
    </citation>
    <scope>NUCLEOTIDE SEQUENCE [LARGE SCALE GENOMIC DNA]</scope>
    <source>
        <strain evidence="1 2">A217</strain>
    </source>
</reference>
<sequence>MDLEARHLAIMNLISLMDDRIDEATPSELGFLAWLFIYAKNATRANEIVRKGLDRDPSNPHLVKLSRTLKDQGEV</sequence>
<comment type="caution">
    <text evidence="1">The sequence shown here is derived from an EMBL/GenBank/DDBJ whole genome shotgun (WGS) entry which is preliminary data.</text>
</comment>
<evidence type="ECO:0008006" key="3">
    <source>
        <dbReference type="Google" id="ProtNLM"/>
    </source>
</evidence>